<comment type="caution">
    <text evidence="13">The sequence shown here is derived from an EMBL/GenBank/DDBJ whole genome shotgun (WGS) entry which is preliminary data.</text>
</comment>
<dbReference type="Pfam" id="PF00677">
    <property type="entry name" value="Lum_binding"/>
    <property type="match status" value="2"/>
</dbReference>
<reference evidence="13 14" key="1">
    <citation type="submission" date="2012-07" db="EMBL/GenBank/DDBJ databases">
        <authorList>
            <person name="Durkin A.S."/>
            <person name="McCorrison J."/>
            <person name="Torralba M."/>
            <person name="Gillis M."/>
            <person name="Methe B."/>
            <person name="Sutton G."/>
            <person name="Nelson K.E."/>
        </authorList>
    </citation>
    <scope>NUCLEOTIDE SEQUENCE [LARGE SCALE GENOMIC DNA]</scope>
    <source>
        <strain evidence="13 14">Fnf 1007</strain>
    </source>
</reference>
<evidence type="ECO:0000259" key="12">
    <source>
        <dbReference type="PROSITE" id="PS51177"/>
    </source>
</evidence>
<dbReference type="PANTHER" id="PTHR21098:SF12">
    <property type="entry name" value="RIBOFLAVIN SYNTHASE"/>
    <property type="match status" value="1"/>
</dbReference>
<comment type="function">
    <text evidence="2">Catalyzes the dismutation of two molecules of 6,7-dimethyl-8-ribityllumazine, resulting in the formation of riboflavin and 5-amino-6-(D-ribitylamino)uracil.</text>
</comment>
<keyword evidence="7" id="KW-0686">Riboflavin biosynthesis</keyword>
<evidence type="ECO:0000256" key="3">
    <source>
        <dbReference type="ARBA" id="ARBA00004887"/>
    </source>
</evidence>
<dbReference type="EMBL" id="ALKK01000069">
    <property type="protein sequence ID" value="EJU15940.1"/>
    <property type="molecule type" value="Genomic_DNA"/>
</dbReference>
<evidence type="ECO:0000256" key="8">
    <source>
        <dbReference type="ARBA" id="ARBA00022679"/>
    </source>
</evidence>
<dbReference type="InterPro" id="IPR026017">
    <property type="entry name" value="Lumazine-bd_dom"/>
</dbReference>
<dbReference type="PROSITE" id="PS51177">
    <property type="entry name" value="LUMAZINE_BIND"/>
    <property type="match status" value="2"/>
</dbReference>
<dbReference type="NCBIfam" id="TIGR00187">
    <property type="entry name" value="ribE"/>
    <property type="match status" value="1"/>
</dbReference>
<evidence type="ECO:0000256" key="4">
    <source>
        <dbReference type="ARBA" id="ARBA00011233"/>
    </source>
</evidence>
<evidence type="ECO:0000256" key="11">
    <source>
        <dbReference type="PROSITE-ProRule" id="PRU00524"/>
    </source>
</evidence>
<comment type="pathway">
    <text evidence="3">Cofactor biosynthesis; riboflavin biosynthesis; riboflavin from 2-hydroxy-3-oxobutyl phosphate and 5-amino-6-(D-ribitylamino)uracil: step 2/2.</text>
</comment>
<proteinExistence type="predicted"/>
<accession>A0AAN3VUU4</accession>
<dbReference type="Gene3D" id="2.40.30.20">
    <property type="match status" value="2"/>
</dbReference>
<comment type="catalytic activity">
    <reaction evidence="1">
        <text>2 6,7-dimethyl-8-(1-D-ribityl)lumazine + H(+) = 5-amino-6-(D-ribitylamino)uracil + riboflavin</text>
        <dbReference type="Rhea" id="RHEA:20772"/>
        <dbReference type="ChEBI" id="CHEBI:15378"/>
        <dbReference type="ChEBI" id="CHEBI:15934"/>
        <dbReference type="ChEBI" id="CHEBI:57986"/>
        <dbReference type="ChEBI" id="CHEBI:58201"/>
        <dbReference type="EC" id="2.5.1.9"/>
    </reaction>
</comment>
<dbReference type="Proteomes" id="UP000003120">
    <property type="component" value="Unassembled WGS sequence"/>
</dbReference>
<protein>
    <recommendedName>
        <fullName evidence="6 10">Riboflavin synthase</fullName>
        <ecNumber evidence="5 10">2.5.1.9</ecNumber>
    </recommendedName>
</protein>
<dbReference type="GeneID" id="75076475"/>
<evidence type="ECO:0000256" key="10">
    <source>
        <dbReference type="NCBIfam" id="TIGR00187"/>
    </source>
</evidence>
<evidence type="ECO:0000256" key="7">
    <source>
        <dbReference type="ARBA" id="ARBA00022619"/>
    </source>
</evidence>
<dbReference type="NCBIfam" id="NF006767">
    <property type="entry name" value="PRK09289.1"/>
    <property type="match status" value="1"/>
</dbReference>
<dbReference type="AlphaFoldDB" id="A0AAN3VUU4"/>
<gene>
    <name evidence="13" type="primary">ribE</name>
    <name evidence="13" type="ORF">HMPREF1127_1428</name>
</gene>
<name>A0AAN3VUU4_9FUSO</name>
<sequence>MFTGLVEEMGRVLSITEGNHSMQIKIQCKKVLEGAKLGDSIATNGTCLTAVEIGKNYFVADCMHETMKRTNLHRLKKSDFVNLEKSITLSTPLGGHLVTGDVDCEGKIIEIRQDGIAKIYTVELPKQYMKYVVEKGRVTLDGASLTVMELGEYTLGVSLIPHSQEMIILGKKKVGDYINVETDLIGKYVEKLLSFPKQEEKNSKLSLDFLAKNGF</sequence>
<organism evidence="13 14">
    <name type="scientific">Fusobacterium necrophorum subsp. funduliforme Fnf 1007</name>
    <dbReference type="NCBI Taxonomy" id="1161424"/>
    <lineage>
        <taxon>Bacteria</taxon>
        <taxon>Fusobacteriati</taxon>
        <taxon>Fusobacteriota</taxon>
        <taxon>Fusobacteriia</taxon>
        <taxon>Fusobacteriales</taxon>
        <taxon>Fusobacteriaceae</taxon>
        <taxon>Fusobacterium</taxon>
    </lineage>
</organism>
<dbReference type="FunFam" id="2.40.30.20:FF:000003">
    <property type="entry name" value="Riboflavin synthase, alpha subunit"/>
    <property type="match status" value="1"/>
</dbReference>
<dbReference type="GO" id="GO:0009231">
    <property type="term" value="P:riboflavin biosynthetic process"/>
    <property type="evidence" value="ECO:0007669"/>
    <property type="project" value="UniProtKB-KW"/>
</dbReference>
<dbReference type="FunFam" id="2.40.30.20:FF:000004">
    <property type="entry name" value="Riboflavin synthase, alpha subunit"/>
    <property type="match status" value="1"/>
</dbReference>
<dbReference type="PIRSF" id="PIRSF000498">
    <property type="entry name" value="Riboflavin_syn_A"/>
    <property type="match status" value="1"/>
</dbReference>
<keyword evidence="9" id="KW-0677">Repeat</keyword>
<evidence type="ECO:0000256" key="6">
    <source>
        <dbReference type="ARBA" id="ARBA00013950"/>
    </source>
</evidence>
<dbReference type="InterPro" id="IPR017938">
    <property type="entry name" value="Riboflavin_synthase-like_b-brl"/>
</dbReference>
<feature type="repeat" description="Lumazine-binding" evidence="11">
    <location>
        <begin position="97"/>
        <end position="193"/>
    </location>
</feature>
<dbReference type="GO" id="GO:0004746">
    <property type="term" value="F:riboflavin synthase activity"/>
    <property type="evidence" value="ECO:0007669"/>
    <property type="project" value="UniProtKB-UniRule"/>
</dbReference>
<dbReference type="CDD" id="cd00402">
    <property type="entry name" value="Riboflavin_synthase_like"/>
    <property type="match status" value="1"/>
</dbReference>
<dbReference type="InterPro" id="IPR001783">
    <property type="entry name" value="Lumazine-bd"/>
</dbReference>
<evidence type="ECO:0000256" key="9">
    <source>
        <dbReference type="ARBA" id="ARBA00022737"/>
    </source>
</evidence>
<dbReference type="EC" id="2.5.1.9" evidence="5 10"/>
<dbReference type="RefSeq" id="WP_005963687.1">
    <property type="nucleotide sequence ID" value="NZ_ALKK01000069.1"/>
</dbReference>
<dbReference type="PANTHER" id="PTHR21098">
    <property type="entry name" value="RIBOFLAVIN SYNTHASE ALPHA CHAIN"/>
    <property type="match status" value="1"/>
</dbReference>
<evidence type="ECO:0000256" key="5">
    <source>
        <dbReference type="ARBA" id="ARBA00012827"/>
    </source>
</evidence>
<dbReference type="SUPFAM" id="SSF63380">
    <property type="entry name" value="Riboflavin synthase domain-like"/>
    <property type="match status" value="2"/>
</dbReference>
<feature type="domain" description="Lumazine-binding" evidence="12">
    <location>
        <begin position="97"/>
        <end position="193"/>
    </location>
</feature>
<evidence type="ECO:0000313" key="13">
    <source>
        <dbReference type="EMBL" id="EJU15940.1"/>
    </source>
</evidence>
<evidence type="ECO:0000256" key="1">
    <source>
        <dbReference type="ARBA" id="ARBA00000968"/>
    </source>
</evidence>
<dbReference type="InterPro" id="IPR023366">
    <property type="entry name" value="ATP_synth_asu-like_sf"/>
</dbReference>
<feature type="repeat" description="Lumazine-binding" evidence="11">
    <location>
        <begin position="1"/>
        <end position="96"/>
    </location>
</feature>
<feature type="domain" description="Lumazine-binding" evidence="12">
    <location>
        <begin position="1"/>
        <end position="96"/>
    </location>
</feature>
<evidence type="ECO:0000313" key="14">
    <source>
        <dbReference type="Proteomes" id="UP000003120"/>
    </source>
</evidence>
<evidence type="ECO:0000256" key="2">
    <source>
        <dbReference type="ARBA" id="ARBA00002803"/>
    </source>
</evidence>
<keyword evidence="8 13" id="KW-0808">Transferase</keyword>
<comment type="subunit">
    <text evidence="4">Homotrimer.</text>
</comment>